<dbReference type="RefSeq" id="WP_120193639.1">
    <property type="nucleotide sequence ID" value="NZ_RAPK01000010.1"/>
</dbReference>
<keyword evidence="1" id="KW-1133">Transmembrane helix</keyword>
<dbReference type="OrthoDB" id="2887914at2"/>
<accession>A0A419UZI0</accession>
<feature type="transmembrane region" description="Helical" evidence="1">
    <location>
        <begin position="43"/>
        <end position="67"/>
    </location>
</feature>
<feature type="transmembrane region" description="Helical" evidence="1">
    <location>
        <begin position="6"/>
        <end position="31"/>
    </location>
</feature>
<dbReference type="EMBL" id="RAPK01000010">
    <property type="protein sequence ID" value="RKD71079.1"/>
    <property type="molecule type" value="Genomic_DNA"/>
</dbReference>
<name>A0A419UZI0_9BACL</name>
<protein>
    <submittedName>
        <fullName evidence="2">Uncharacterized protein</fullName>
    </submittedName>
</protein>
<reference evidence="2 3" key="1">
    <citation type="submission" date="2018-09" db="EMBL/GenBank/DDBJ databases">
        <title>Genomic Encyclopedia of Archaeal and Bacterial Type Strains, Phase II (KMG-II): from individual species to whole genera.</title>
        <authorList>
            <person name="Goeker M."/>
        </authorList>
    </citation>
    <scope>NUCLEOTIDE SEQUENCE [LARGE SCALE GENOMIC DNA]</scope>
    <source>
        <strain evidence="2 3">DSM 17008</strain>
    </source>
</reference>
<comment type="caution">
    <text evidence="2">The sequence shown here is derived from an EMBL/GenBank/DDBJ whole genome shotgun (WGS) entry which is preliminary data.</text>
</comment>
<gene>
    <name evidence="2" type="ORF">ATL39_2469</name>
</gene>
<evidence type="ECO:0000256" key="1">
    <source>
        <dbReference type="SAM" id="Phobius"/>
    </source>
</evidence>
<organism evidence="2 3">
    <name type="scientific">Sinobaca qinghaiensis</name>
    <dbReference type="NCBI Taxonomy" id="342944"/>
    <lineage>
        <taxon>Bacteria</taxon>
        <taxon>Bacillati</taxon>
        <taxon>Bacillota</taxon>
        <taxon>Bacilli</taxon>
        <taxon>Bacillales</taxon>
        <taxon>Sporolactobacillaceae</taxon>
        <taxon>Sinobaca</taxon>
    </lineage>
</organism>
<evidence type="ECO:0000313" key="2">
    <source>
        <dbReference type="EMBL" id="RKD71079.1"/>
    </source>
</evidence>
<dbReference type="AlphaFoldDB" id="A0A419UZI0"/>
<keyword evidence="1" id="KW-0472">Membrane</keyword>
<feature type="transmembrane region" description="Helical" evidence="1">
    <location>
        <begin position="79"/>
        <end position="98"/>
    </location>
</feature>
<sequence>MLLLTLAFLILLPVTIASITIVVSLIMKWLLEKEVNNRKEYSVFHFVNIAFTIMMWGTTSIVFYGLVLEKITETGWMTMTMYAYVYPLPVILLLYTAASRLFRSWIYPVSSQTDNIIYLKRRSGLFR</sequence>
<proteinExistence type="predicted"/>
<keyword evidence="1" id="KW-0812">Transmembrane</keyword>
<evidence type="ECO:0000313" key="3">
    <source>
        <dbReference type="Proteomes" id="UP000285120"/>
    </source>
</evidence>
<keyword evidence="3" id="KW-1185">Reference proteome</keyword>
<dbReference type="Proteomes" id="UP000285120">
    <property type="component" value="Unassembled WGS sequence"/>
</dbReference>